<gene>
    <name evidence="5" type="ORF">JCM19237_5745</name>
</gene>
<evidence type="ECO:0000256" key="2">
    <source>
        <dbReference type="ARBA" id="ARBA00022679"/>
    </source>
</evidence>
<dbReference type="GO" id="GO:0016407">
    <property type="term" value="F:acetyltransferase activity"/>
    <property type="evidence" value="ECO:0007669"/>
    <property type="project" value="TreeGrafter"/>
</dbReference>
<evidence type="ECO:0000256" key="1">
    <source>
        <dbReference type="ARBA" id="ARBA00001938"/>
    </source>
</evidence>
<sequence>MNIGIAVDSKHGLYVPVLRHADSYNNQGIRKWLNRTVEEIRNRKIGREQFQHATITLSNFGAIAGLYATPVVTPPQVAIVGVGRINEKLTLIDNTPTQINTLPLSMTFDHRACTGGEAARFMKALVQHLEQE</sequence>
<protein>
    <submittedName>
        <fullName evidence="5">Dihydrolipoamide acyltransferase component</fullName>
        <ecNumber evidence="5">2.3.1.168</ecNumber>
    </submittedName>
</protein>
<dbReference type="STRING" id="754436.JCM19237_5745"/>
<comment type="cofactor">
    <cofactor evidence="1">
        <name>(R)-lipoate</name>
        <dbReference type="ChEBI" id="CHEBI:83088"/>
    </cofactor>
</comment>
<evidence type="ECO:0000313" key="6">
    <source>
        <dbReference type="Proteomes" id="UP000029227"/>
    </source>
</evidence>
<dbReference type="GO" id="GO:0005737">
    <property type="term" value="C:cytoplasm"/>
    <property type="evidence" value="ECO:0007669"/>
    <property type="project" value="TreeGrafter"/>
</dbReference>
<keyword evidence="3 5" id="KW-0012">Acyltransferase</keyword>
<dbReference type="SUPFAM" id="SSF52777">
    <property type="entry name" value="CoA-dependent acyltransferases"/>
    <property type="match status" value="1"/>
</dbReference>
<dbReference type="Gene3D" id="3.30.559.10">
    <property type="entry name" value="Chloramphenicol acetyltransferase-like domain"/>
    <property type="match status" value="1"/>
</dbReference>
<feature type="domain" description="2-oxoacid dehydrogenase acyltransferase catalytic" evidence="4">
    <location>
        <begin position="1"/>
        <end position="131"/>
    </location>
</feature>
<accession>A0A090R5E7</accession>
<name>A0A090R5E7_9GAMM</name>
<dbReference type="InterPro" id="IPR001078">
    <property type="entry name" value="2-oxoacid_DH_actylTfrase"/>
</dbReference>
<organism evidence="5 6">
    <name type="scientific">Photobacterium aphoticum</name>
    <dbReference type="NCBI Taxonomy" id="754436"/>
    <lineage>
        <taxon>Bacteria</taxon>
        <taxon>Pseudomonadati</taxon>
        <taxon>Pseudomonadota</taxon>
        <taxon>Gammaproteobacteria</taxon>
        <taxon>Vibrionales</taxon>
        <taxon>Vibrionaceae</taxon>
        <taxon>Photobacterium</taxon>
    </lineage>
</organism>
<dbReference type="GO" id="GO:0043754">
    <property type="term" value="F:dihydrolipoamide branched chain acyltransferase activity"/>
    <property type="evidence" value="ECO:0007669"/>
    <property type="project" value="UniProtKB-EC"/>
</dbReference>
<dbReference type="EMBL" id="BBMN01000001">
    <property type="protein sequence ID" value="GAL02852.1"/>
    <property type="molecule type" value="Genomic_DNA"/>
</dbReference>
<dbReference type="InterPro" id="IPR050743">
    <property type="entry name" value="2-oxoacid_DH_E2_comp"/>
</dbReference>
<dbReference type="Proteomes" id="UP000029227">
    <property type="component" value="Unassembled WGS sequence"/>
</dbReference>
<dbReference type="AlphaFoldDB" id="A0A090R5E7"/>
<evidence type="ECO:0000256" key="3">
    <source>
        <dbReference type="ARBA" id="ARBA00023315"/>
    </source>
</evidence>
<dbReference type="InterPro" id="IPR023213">
    <property type="entry name" value="CAT-like_dom_sf"/>
</dbReference>
<keyword evidence="2 5" id="KW-0808">Transferase</keyword>
<dbReference type="eggNOG" id="COG0508">
    <property type="taxonomic scope" value="Bacteria"/>
</dbReference>
<evidence type="ECO:0000259" key="4">
    <source>
        <dbReference type="Pfam" id="PF00198"/>
    </source>
</evidence>
<reference evidence="5 6" key="1">
    <citation type="journal article" date="2014" name="Genome Announc.">
        <title>Draft Genome Sequences of Two Vibrionaceae Species, Vibrio ponticus C121 and Photobacterium aphoticum C119, Isolated as Coral Reef Microbiota.</title>
        <authorList>
            <person name="Al-saari N."/>
            <person name="Meirelles P.M."/>
            <person name="Mino S."/>
            <person name="Suda W."/>
            <person name="Oshima K."/>
            <person name="Hattori M."/>
            <person name="Ohkuma M."/>
            <person name="Thompson F.L."/>
            <person name="Gomez-Gil B."/>
            <person name="Sawabe T."/>
            <person name="Sawabe T."/>
        </authorList>
    </citation>
    <scope>NUCLEOTIDE SEQUENCE [LARGE SCALE GENOMIC DNA]</scope>
    <source>
        <strain evidence="5 6">JCM 19237</strain>
    </source>
</reference>
<dbReference type="PANTHER" id="PTHR43178">
    <property type="entry name" value="DIHYDROLIPOAMIDE ACETYLTRANSFERASE COMPONENT OF PYRUVATE DEHYDROGENASE COMPLEX"/>
    <property type="match status" value="1"/>
</dbReference>
<comment type="caution">
    <text evidence="5">The sequence shown here is derived from an EMBL/GenBank/DDBJ whole genome shotgun (WGS) entry which is preliminary data.</text>
</comment>
<evidence type="ECO:0000313" key="5">
    <source>
        <dbReference type="EMBL" id="GAL02852.1"/>
    </source>
</evidence>
<dbReference type="Pfam" id="PF00198">
    <property type="entry name" value="2-oxoacid_dh"/>
    <property type="match status" value="1"/>
</dbReference>
<proteinExistence type="predicted"/>
<dbReference type="EC" id="2.3.1.168" evidence="5"/>
<dbReference type="PANTHER" id="PTHR43178:SF12">
    <property type="entry name" value="DIHYDROLIPOAMIDE ACETYLTRANSFERASE COMPONENT OF PYRUVATE DEHYDROGENASE COMPLEX"/>
    <property type="match status" value="1"/>
</dbReference>
<dbReference type="GO" id="GO:0031405">
    <property type="term" value="F:lipoic acid binding"/>
    <property type="evidence" value="ECO:0007669"/>
    <property type="project" value="TreeGrafter"/>
</dbReference>